<dbReference type="EMBL" id="JH159152">
    <property type="protein sequence ID" value="EGZ24550.1"/>
    <property type="molecule type" value="Genomic_DNA"/>
</dbReference>
<dbReference type="RefSeq" id="XP_009519838.1">
    <property type="nucleotide sequence ID" value="XM_009521543.1"/>
</dbReference>
<protein>
    <submittedName>
        <fullName evidence="2">Uncharacterized protein</fullName>
    </submittedName>
</protein>
<feature type="region of interest" description="Disordered" evidence="1">
    <location>
        <begin position="31"/>
        <end position="68"/>
    </location>
</feature>
<evidence type="ECO:0000313" key="3">
    <source>
        <dbReference type="Proteomes" id="UP000002640"/>
    </source>
</evidence>
<dbReference type="Proteomes" id="UP000002640">
    <property type="component" value="Unassembled WGS sequence"/>
</dbReference>
<reference evidence="2 3" key="1">
    <citation type="journal article" date="2006" name="Science">
        <title>Phytophthora genome sequences uncover evolutionary origins and mechanisms of pathogenesis.</title>
        <authorList>
            <person name="Tyler B.M."/>
            <person name="Tripathy S."/>
            <person name="Zhang X."/>
            <person name="Dehal P."/>
            <person name="Jiang R.H."/>
            <person name="Aerts A."/>
            <person name="Arredondo F.D."/>
            <person name="Baxter L."/>
            <person name="Bensasson D."/>
            <person name="Beynon J.L."/>
            <person name="Chapman J."/>
            <person name="Damasceno C.M."/>
            <person name="Dorrance A.E."/>
            <person name="Dou D."/>
            <person name="Dickerman A.W."/>
            <person name="Dubchak I.L."/>
            <person name="Garbelotto M."/>
            <person name="Gijzen M."/>
            <person name="Gordon S.G."/>
            <person name="Govers F."/>
            <person name="Grunwald N.J."/>
            <person name="Huang W."/>
            <person name="Ivors K.L."/>
            <person name="Jones R.W."/>
            <person name="Kamoun S."/>
            <person name="Krampis K."/>
            <person name="Lamour K.H."/>
            <person name="Lee M.K."/>
            <person name="McDonald W.H."/>
            <person name="Medina M."/>
            <person name="Meijer H.J."/>
            <person name="Nordberg E.K."/>
            <person name="Maclean D.J."/>
            <person name="Ospina-Giraldo M.D."/>
            <person name="Morris P.F."/>
            <person name="Phuntumart V."/>
            <person name="Putnam N.H."/>
            <person name="Rash S."/>
            <person name="Rose J.K."/>
            <person name="Sakihama Y."/>
            <person name="Salamov A.A."/>
            <person name="Savidor A."/>
            <person name="Scheuring C.F."/>
            <person name="Smith B.M."/>
            <person name="Sobral B.W."/>
            <person name="Terry A."/>
            <person name="Torto-Alalibo T.A."/>
            <person name="Win J."/>
            <person name="Xu Z."/>
            <person name="Zhang H."/>
            <person name="Grigoriev I.V."/>
            <person name="Rokhsar D.S."/>
            <person name="Boore J.L."/>
        </authorList>
    </citation>
    <scope>NUCLEOTIDE SEQUENCE [LARGE SCALE GENOMIC DNA]</scope>
    <source>
        <strain evidence="2 3">P6497</strain>
    </source>
</reference>
<dbReference type="AlphaFoldDB" id="G4YYG3"/>
<dbReference type="InParanoid" id="G4YYG3"/>
<organism evidence="2 3">
    <name type="scientific">Phytophthora sojae (strain P6497)</name>
    <name type="common">Soybean stem and root rot agent</name>
    <name type="synonym">Phytophthora megasperma f. sp. glycines</name>
    <dbReference type="NCBI Taxonomy" id="1094619"/>
    <lineage>
        <taxon>Eukaryota</taxon>
        <taxon>Sar</taxon>
        <taxon>Stramenopiles</taxon>
        <taxon>Oomycota</taxon>
        <taxon>Peronosporomycetes</taxon>
        <taxon>Peronosporales</taxon>
        <taxon>Peronosporaceae</taxon>
        <taxon>Phytophthora</taxon>
    </lineage>
</organism>
<sequence length="68" mass="6955">MPCCLFTAAAITFEFQRLVVDAGAAAAKAHHGSRPIAALKTSDDPGGGGGDRTRLADETGGWASRVPE</sequence>
<gene>
    <name evidence="2" type="ORF">PHYSODRAFT_325657</name>
</gene>
<name>G4YYG3_PHYSP</name>
<accession>G4YYG3</accession>
<keyword evidence="3" id="KW-1185">Reference proteome</keyword>
<evidence type="ECO:0000313" key="2">
    <source>
        <dbReference type="EMBL" id="EGZ24550.1"/>
    </source>
</evidence>
<dbReference type="KEGG" id="psoj:PHYSODRAFT_325657"/>
<dbReference type="GeneID" id="20645299"/>
<proteinExistence type="predicted"/>
<evidence type="ECO:0000256" key="1">
    <source>
        <dbReference type="SAM" id="MobiDB-lite"/>
    </source>
</evidence>